<feature type="compositionally biased region" description="Acidic residues" evidence="1">
    <location>
        <begin position="243"/>
        <end position="258"/>
    </location>
</feature>
<dbReference type="SUPFAM" id="SSF50729">
    <property type="entry name" value="PH domain-like"/>
    <property type="match status" value="1"/>
</dbReference>
<feature type="region of interest" description="Disordered" evidence="1">
    <location>
        <begin position="194"/>
        <end position="258"/>
    </location>
</feature>
<dbReference type="AlphaFoldDB" id="A0A9W7FYV8"/>
<dbReference type="PANTHER" id="PTHR12847">
    <property type="entry name" value="ATP-BINDING CASSETTE ABC TRANSPORTER-RELATED"/>
    <property type="match status" value="1"/>
</dbReference>
<gene>
    <name evidence="3" type="ORF">TrCOL_g1575</name>
</gene>
<evidence type="ECO:0000313" key="3">
    <source>
        <dbReference type="EMBL" id="GMI24755.1"/>
    </source>
</evidence>
<comment type="caution">
    <text evidence="3">The sequence shown here is derived from an EMBL/GenBank/DDBJ whole genome shotgun (WGS) entry which is preliminary data.</text>
</comment>
<keyword evidence="4" id="KW-1185">Reference proteome</keyword>
<dbReference type="Gene3D" id="2.30.29.30">
    <property type="entry name" value="Pleckstrin-homology domain (PH domain)/Phosphotyrosine-binding domain (PTB)"/>
    <property type="match status" value="1"/>
</dbReference>
<evidence type="ECO:0000256" key="1">
    <source>
        <dbReference type="SAM" id="MobiDB-lite"/>
    </source>
</evidence>
<dbReference type="InterPro" id="IPR012466">
    <property type="entry name" value="NECAP_PHear"/>
</dbReference>
<evidence type="ECO:0000313" key="4">
    <source>
        <dbReference type="Proteomes" id="UP001165065"/>
    </source>
</evidence>
<feature type="domain" description="NECAP PHear" evidence="2">
    <location>
        <begin position="14"/>
        <end position="189"/>
    </location>
</feature>
<evidence type="ECO:0000259" key="2">
    <source>
        <dbReference type="Pfam" id="PF07933"/>
    </source>
</evidence>
<dbReference type="InterPro" id="IPR011993">
    <property type="entry name" value="PH-like_dom_sf"/>
</dbReference>
<dbReference type="EMBL" id="BRYA01000592">
    <property type="protein sequence ID" value="GMI24755.1"/>
    <property type="molecule type" value="Genomic_DNA"/>
</dbReference>
<dbReference type="Pfam" id="PF07933">
    <property type="entry name" value="DUF1681"/>
    <property type="match status" value="1"/>
</dbReference>
<name>A0A9W7FYV8_9STRA</name>
<dbReference type="CDD" id="cd13228">
    <property type="entry name" value="PHear_NECAP"/>
    <property type="match status" value="1"/>
</dbReference>
<dbReference type="PANTHER" id="PTHR12847:SF9">
    <property type="entry name" value="NECAP-LIKE PROTEIN CG9132"/>
    <property type="match status" value="1"/>
</dbReference>
<accession>A0A9W7FYV8</accession>
<dbReference type="GO" id="GO:0030125">
    <property type="term" value="C:clathrin vesicle coat"/>
    <property type="evidence" value="ECO:0007669"/>
    <property type="project" value="TreeGrafter"/>
</dbReference>
<dbReference type="GO" id="GO:0006897">
    <property type="term" value="P:endocytosis"/>
    <property type="evidence" value="ECO:0007669"/>
    <property type="project" value="InterPro"/>
</dbReference>
<dbReference type="Proteomes" id="UP001165065">
    <property type="component" value="Unassembled WGS sequence"/>
</dbReference>
<protein>
    <recommendedName>
        <fullName evidence="2">NECAP PHear domain-containing protein</fullName>
    </recommendedName>
</protein>
<feature type="compositionally biased region" description="Basic and acidic residues" evidence="1">
    <location>
        <begin position="233"/>
        <end position="242"/>
    </location>
</feature>
<reference evidence="4" key="1">
    <citation type="journal article" date="2023" name="Commun. Biol.">
        <title>Genome analysis of Parmales, the sister group of diatoms, reveals the evolutionary specialization of diatoms from phago-mixotrophs to photoautotrophs.</title>
        <authorList>
            <person name="Ban H."/>
            <person name="Sato S."/>
            <person name="Yoshikawa S."/>
            <person name="Yamada K."/>
            <person name="Nakamura Y."/>
            <person name="Ichinomiya M."/>
            <person name="Sato N."/>
            <person name="Blanc-Mathieu R."/>
            <person name="Endo H."/>
            <person name="Kuwata A."/>
            <person name="Ogata H."/>
        </authorList>
    </citation>
    <scope>NUCLEOTIDE SEQUENCE [LARGE SCALE GENOMIC DNA]</scope>
</reference>
<proteinExistence type="predicted"/>
<sequence>MSAFEGPSTHTLSLLSISEVFVYSIPKLQTSSGHRAESWGLESPALTGHMKVLEVGPKLIVQLFSTKPKEGVSGATDDVLFAEAPIDLKSNPASIMESFSVPVIDSSRYFAIRCEDPKTGRHVWLGVGFRDRSDATDYKSVLQDYKRGVEREREAEARKTAGIGEGEGVGDLLGDMSLKEGEKICIKIGGVEGGRRKKKNAEGGEGGGINKTGGFGLLRPPPKAGEIVGAKVGEGEKEKGEGEGGEEDDEDWGDFEGF</sequence>
<feature type="compositionally biased region" description="Gly residues" evidence="1">
    <location>
        <begin position="203"/>
        <end position="216"/>
    </location>
</feature>
<organism evidence="3 4">
    <name type="scientific">Triparma columacea</name>
    <dbReference type="NCBI Taxonomy" id="722753"/>
    <lineage>
        <taxon>Eukaryota</taxon>
        <taxon>Sar</taxon>
        <taxon>Stramenopiles</taxon>
        <taxon>Ochrophyta</taxon>
        <taxon>Bolidophyceae</taxon>
        <taxon>Parmales</taxon>
        <taxon>Triparmaceae</taxon>
        <taxon>Triparma</taxon>
    </lineage>
</organism>
<dbReference type="OrthoDB" id="10265489at2759"/>